<keyword evidence="1" id="KW-0812">Transmembrane</keyword>
<reference evidence="4" key="1">
    <citation type="submission" date="2020-06" db="EMBL/GenBank/DDBJ databases">
        <title>Unique genomic features of the anaerobic methanotrophic archaea.</title>
        <authorList>
            <person name="Chadwick G.L."/>
            <person name="Skennerton C.T."/>
            <person name="Laso-Perez R."/>
            <person name="Leu A.O."/>
            <person name="Speth D.R."/>
            <person name="Yu H."/>
            <person name="Morgan-Lang C."/>
            <person name="Hatzenpichler R."/>
            <person name="Goudeau D."/>
            <person name="Malmstrom R."/>
            <person name="Brazelton W.J."/>
            <person name="Woyke T."/>
            <person name="Hallam S.J."/>
            <person name="Tyson G.W."/>
            <person name="Wegener G."/>
            <person name="Boetius A."/>
            <person name="Orphan V."/>
        </authorList>
    </citation>
    <scope>NUCLEOTIDE SEQUENCE</scope>
</reference>
<organism evidence="4">
    <name type="scientific">Candidatus Methanogaster sp. ANME-2c ERB4</name>
    <dbReference type="NCBI Taxonomy" id="2759911"/>
    <lineage>
        <taxon>Archaea</taxon>
        <taxon>Methanobacteriati</taxon>
        <taxon>Methanobacteriota</taxon>
        <taxon>Stenosarchaea group</taxon>
        <taxon>Methanomicrobia</taxon>
        <taxon>Methanosarcinales</taxon>
        <taxon>ANME-2 cluster</taxon>
        <taxon>Candidatus Methanogasteraceae</taxon>
        <taxon>Candidatus Methanogaster</taxon>
    </lineage>
</organism>
<feature type="transmembrane region" description="Helical" evidence="1">
    <location>
        <begin position="12"/>
        <end position="36"/>
    </location>
</feature>
<evidence type="ECO:0000313" key="2">
    <source>
        <dbReference type="EMBL" id="QNO41366.1"/>
    </source>
</evidence>
<proteinExistence type="predicted"/>
<gene>
    <name evidence="3" type="ORF">ADAEDOLL_00009</name>
    <name evidence="4" type="ORF">FPGOGKGP_00008</name>
    <name evidence="2" type="ORF">GDLGMCFF_00007</name>
</gene>
<evidence type="ECO:0000313" key="4">
    <source>
        <dbReference type="EMBL" id="QNO47249.1"/>
    </source>
</evidence>
<evidence type="ECO:0000256" key="1">
    <source>
        <dbReference type="SAM" id="Phobius"/>
    </source>
</evidence>
<name>A0A7G9YGW5_9EURY</name>
<keyword evidence="1" id="KW-1133">Transmembrane helix</keyword>
<dbReference type="EMBL" id="MT631244">
    <property type="protein sequence ID" value="QNO47203.1"/>
    <property type="molecule type" value="Genomic_DNA"/>
</dbReference>
<accession>A0A7G9YGW5</accession>
<dbReference type="EMBL" id="MT630626">
    <property type="protein sequence ID" value="QNO41366.1"/>
    <property type="molecule type" value="Genomic_DNA"/>
</dbReference>
<feature type="transmembrane region" description="Helical" evidence="1">
    <location>
        <begin position="74"/>
        <end position="100"/>
    </location>
</feature>
<protein>
    <submittedName>
        <fullName evidence="4">Uncharacterized protein</fullName>
    </submittedName>
</protein>
<dbReference type="AlphaFoldDB" id="A0A7G9YGW5"/>
<dbReference type="EMBL" id="MT631250">
    <property type="protein sequence ID" value="QNO47249.1"/>
    <property type="molecule type" value="Genomic_DNA"/>
</dbReference>
<sequence length="147" mass="16465">MKNKMRPKILKLSCIYGGVFSMILVGLYVFFLAAFIGTMRYTSTQIILLLTGIVSVTVFSYMHLNYAGKNPEEFACPILPGIFITVICLTPGLIFIPVLVSCSNSHFENSLGHQRPETAKKDTIAIVFLKKRVTFVSYITLIICIIY</sequence>
<evidence type="ECO:0000313" key="3">
    <source>
        <dbReference type="EMBL" id="QNO47203.1"/>
    </source>
</evidence>
<feature type="transmembrane region" description="Helical" evidence="1">
    <location>
        <begin position="42"/>
        <end position="62"/>
    </location>
</feature>
<keyword evidence="1" id="KW-0472">Membrane</keyword>